<gene>
    <name evidence="1" type="ORF">JHL16_15610</name>
</gene>
<keyword evidence="2" id="KW-1185">Reference proteome</keyword>
<evidence type="ECO:0000313" key="1">
    <source>
        <dbReference type="EMBL" id="MBK1867784.1"/>
    </source>
</evidence>
<keyword evidence="1" id="KW-0131">Cell cycle</keyword>
<comment type="caution">
    <text evidence="1">The sequence shown here is derived from an EMBL/GenBank/DDBJ whole genome shotgun (WGS) entry which is preliminary data.</text>
</comment>
<name>A0ACC5R545_9HYPH</name>
<protein>
    <submittedName>
        <fullName evidence="1">Cell division protein ZapA</fullName>
    </submittedName>
</protein>
<accession>A0ACC5R545</accession>
<dbReference type="EMBL" id="JAENHL010000007">
    <property type="protein sequence ID" value="MBK1867784.1"/>
    <property type="molecule type" value="Genomic_DNA"/>
</dbReference>
<keyword evidence="1" id="KW-0132">Cell division</keyword>
<dbReference type="Proteomes" id="UP000616151">
    <property type="component" value="Unassembled WGS sequence"/>
</dbReference>
<reference evidence="1" key="1">
    <citation type="submission" date="2021-01" db="EMBL/GenBank/DDBJ databases">
        <authorList>
            <person name="Sun Q."/>
        </authorList>
    </citation>
    <scope>NUCLEOTIDE SEQUENCE</scope>
    <source>
        <strain evidence="1">YIM B02566</strain>
    </source>
</reference>
<sequence>MAQVIVQVNDRPYTMQCPDGEEDHLRELAKLLDTEVSRIKSNVGTVGDIRLLVMAGLMVADRLSESVRRIEELEDQLRGAREARNATVQQAREMEAKFTERLEIAAQRLQGLAGKMG</sequence>
<evidence type="ECO:0000313" key="2">
    <source>
        <dbReference type="Proteomes" id="UP000616151"/>
    </source>
</evidence>
<organism evidence="1 2">
    <name type="scientific">Taklimakanibacter albus</name>
    <dbReference type="NCBI Taxonomy" id="2800327"/>
    <lineage>
        <taxon>Bacteria</taxon>
        <taxon>Pseudomonadati</taxon>
        <taxon>Pseudomonadota</taxon>
        <taxon>Alphaproteobacteria</taxon>
        <taxon>Hyphomicrobiales</taxon>
        <taxon>Aestuariivirgaceae</taxon>
        <taxon>Taklimakanibacter</taxon>
    </lineage>
</organism>
<proteinExistence type="predicted"/>